<organism evidence="3 4">
    <name type="scientific">Streptococcus pseudopneumoniae</name>
    <dbReference type="NCBI Taxonomy" id="257758"/>
    <lineage>
        <taxon>Bacteria</taxon>
        <taxon>Bacillati</taxon>
        <taxon>Bacillota</taxon>
        <taxon>Bacilli</taxon>
        <taxon>Lactobacillales</taxon>
        <taxon>Streptococcaceae</taxon>
        <taxon>Streptococcus</taxon>
    </lineage>
</organism>
<evidence type="ECO:0000259" key="2">
    <source>
        <dbReference type="Pfam" id="PF08428"/>
    </source>
</evidence>
<dbReference type="InterPro" id="IPR059115">
    <property type="entry name" value="Rib"/>
</dbReference>
<dbReference type="Pfam" id="PF05345">
    <property type="entry name" value="He_PIG"/>
    <property type="match status" value="2"/>
</dbReference>
<feature type="region of interest" description="Disordered" evidence="1">
    <location>
        <begin position="825"/>
        <end position="846"/>
    </location>
</feature>
<dbReference type="NCBIfam" id="TIGR02331">
    <property type="entry name" value="rib_alpha"/>
    <property type="match status" value="1"/>
</dbReference>
<evidence type="ECO:0000313" key="4">
    <source>
        <dbReference type="Proteomes" id="UP000266144"/>
    </source>
</evidence>
<accession>A0A3A4RWH2</accession>
<sequence>MDSRNIVKDLGFTRYENIGVKRLSDGTNGFRPYGNTAYISNPWAQKNDIFNNDRISFYDPSSGVTRDSQRWAVFKNNRYDSTLNTLTKDKNGNYPNLSYYLGVRIGPSNLPYAVHMHAKIKLKGNVSAEEAARYGHVYAATTTFGPSTNQSYIVGAMGARLQSDPEAPKDPIQGLTVTKTVGDDAGDSINPVSSGYVKHKNGGTFPPGMNWTWAGNNSPSTAQAGVFKYTSIATYKDGSKSTDVGSGSDGTVTLNVKPKKPAITTSVENKKGLTAQELTVNVGEGVPDGSTVKLYDGDKVIGTGVTKGQTAVVTVKDALPGRPITAETIVNNGGTVTSERSDAVTPTEAPDTQAPTLTITPENQTVAEGEKVTFTLTARDNKVVKIIASDFYAKYGDRLFSGKATNTNVKVTDTEKVTIITITTTAEDVGKPHTITFGAEDEAGNKANPVTFTFTVTAADKTGPTITADGATVTKNEAIQPIPVSAQDNAGGVGLRDNNPIEVSNLPQGLKYENGKITGTPTGNPGTSRVTIKAYDKNGNVTTETIDIVVQAQKDKYNPVGEPLTVNQGQTISDDAVKAKVKNVGPGTLTVQSKPTSTNTAGSAGNAVVKVTYPDGSSEEVTVPVTVKDVTGPTITANGATVTKNEPISPIKVTVADNEGGRGLREKNPVEVTGLPAGLTYKNGQITGTPTGNPGASQVTIKAYDKDGAVTTKTITITVQDQASKYNPKGKDQTVSKNAVPAAADSISNKQDLPKNTSYSWEKAPDTSQAGKTVPAVVIVSYPDGSSERVPVNVKVSNSLSGTVTAPSAVKEKTPVTPTTVVTANKPGSTITTEQPVNGLTVDGEG</sequence>
<comment type="caution">
    <text evidence="3">The sequence shown here is derived from an EMBL/GenBank/DDBJ whole genome shotgun (WGS) entry which is preliminary data.</text>
</comment>
<gene>
    <name evidence="3" type="ORF">C5O68_07860</name>
</gene>
<dbReference type="GO" id="GO:0005509">
    <property type="term" value="F:calcium ion binding"/>
    <property type="evidence" value="ECO:0007669"/>
    <property type="project" value="InterPro"/>
</dbReference>
<evidence type="ECO:0000313" key="3">
    <source>
        <dbReference type="EMBL" id="RJP81021.1"/>
    </source>
</evidence>
<dbReference type="Pfam" id="PF08428">
    <property type="entry name" value="Rib"/>
    <property type="match status" value="2"/>
</dbReference>
<dbReference type="GO" id="GO:0016020">
    <property type="term" value="C:membrane"/>
    <property type="evidence" value="ECO:0007669"/>
    <property type="project" value="InterPro"/>
</dbReference>
<dbReference type="Gene3D" id="2.60.40.4140">
    <property type="match status" value="1"/>
</dbReference>
<dbReference type="InterPro" id="IPR012706">
    <property type="entry name" value="Rib_alpha_Esp_rpt"/>
</dbReference>
<dbReference type="SUPFAM" id="SSF49313">
    <property type="entry name" value="Cadherin-like"/>
    <property type="match status" value="1"/>
</dbReference>
<feature type="domain" description="Rib" evidence="2">
    <location>
        <begin position="553"/>
        <end position="629"/>
    </location>
</feature>
<feature type="compositionally biased region" description="Polar residues" evidence="1">
    <location>
        <begin position="826"/>
        <end position="838"/>
    </location>
</feature>
<dbReference type="InterPro" id="IPR015919">
    <property type="entry name" value="Cadherin-like_sf"/>
</dbReference>
<evidence type="ECO:0000256" key="1">
    <source>
        <dbReference type="SAM" id="MobiDB-lite"/>
    </source>
</evidence>
<dbReference type="RefSeq" id="WP_142924847.1">
    <property type="nucleotide sequence ID" value="NZ_PTQV01000045.1"/>
</dbReference>
<reference evidence="4" key="1">
    <citation type="submission" date="2018-02" db="EMBL/GenBank/DDBJ databases">
        <authorList>
            <person name="Handem S."/>
        </authorList>
    </citation>
    <scope>NUCLEOTIDE SEQUENCE [LARGE SCALE GENOMIC DNA]</scope>
    <source>
        <strain evidence="4">Spain939</strain>
    </source>
</reference>
<feature type="non-terminal residue" evidence="3">
    <location>
        <position position="846"/>
    </location>
</feature>
<dbReference type="Gene3D" id="2.60.40.10">
    <property type="entry name" value="Immunoglobulins"/>
    <property type="match status" value="2"/>
</dbReference>
<dbReference type="AlphaFoldDB" id="A0A3A4RWH2"/>
<dbReference type="EMBL" id="PTQV01000045">
    <property type="protein sequence ID" value="RJP81021.1"/>
    <property type="molecule type" value="Genomic_DNA"/>
</dbReference>
<protein>
    <recommendedName>
        <fullName evidence="2">Rib domain-containing protein</fullName>
    </recommendedName>
</protein>
<proteinExistence type="predicted"/>
<feature type="domain" description="Rib" evidence="2">
    <location>
        <begin position="722"/>
        <end position="797"/>
    </location>
</feature>
<dbReference type="Proteomes" id="UP000266144">
    <property type="component" value="Unassembled WGS sequence"/>
</dbReference>
<name>A0A3A4RWH2_9STRE</name>
<dbReference type="InterPro" id="IPR013783">
    <property type="entry name" value="Ig-like_fold"/>
</dbReference>